<dbReference type="AlphaFoldDB" id="A0A2S0RJH9"/>
<keyword evidence="1" id="KW-0472">Membrane</keyword>
<accession>A0A2S0RJH9</accession>
<sequence length="59" mass="6047">MAVLTCGFCLAGPPADGPPPPIPPGPPGNPIDSGILYLLVAGVGYGLFMIHRYKTQKVA</sequence>
<keyword evidence="3" id="KW-1185">Reference proteome</keyword>
<proteinExistence type="predicted"/>
<keyword evidence="1" id="KW-0812">Transmembrane</keyword>
<evidence type="ECO:0000313" key="2">
    <source>
        <dbReference type="EMBL" id="AWA31358.1"/>
    </source>
</evidence>
<gene>
    <name evidence="2" type="ORF">HYN48_02715</name>
</gene>
<organism evidence="2 3">
    <name type="scientific">Flavobacterium magnum</name>
    <dbReference type="NCBI Taxonomy" id="2162713"/>
    <lineage>
        <taxon>Bacteria</taxon>
        <taxon>Pseudomonadati</taxon>
        <taxon>Bacteroidota</taxon>
        <taxon>Flavobacteriia</taxon>
        <taxon>Flavobacteriales</taxon>
        <taxon>Flavobacteriaceae</taxon>
        <taxon>Flavobacterium</taxon>
    </lineage>
</organism>
<reference evidence="2 3" key="1">
    <citation type="submission" date="2018-04" db="EMBL/GenBank/DDBJ databases">
        <title>Genome sequencing of Flavobacterium sp. HYN0048.</title>
        <authorList>
            <person name="Yi H."/>
            <person name="Baek C."/>
        </authorList>
    </citation>
    <scope>NUCLEOTIDE SEQUENCE [LARGE SCALE GENOMIC DNA]</scope>
    <source>
        <strain evidence="2 3">HYN0048</strain>
    </source>
</reference>
<dbReference type="EMBL" id="CP028811">
    <property type="protein sequence ID" value="AWA31358.1"/>
    <property type="molecule type" value="Genomic_DNA"/>
</dbReference>
<evidence type="ECO:0000256" key="1">
    <source>
        <dbReference type="SAM" id="Phobius"/>
    </source>
</evidence>
<evidence type="ECO:0000313" key="3">
    <source>
        <dbReference type="Proteomes" id="UP000244193"/>
    </source>
</evidence>
<feature type="transmembrane region" description="Helical" evidence="1">
    <location>
        <begin position="31"/>
        <end position="50"/>
    </location>
</feature>
<keyword evidence="1" id="KW-1133">Transmembrane helix</keyword>
<name>A0A2S0RJH9_9FLAO</name>
<dbReference type="KEGG" id="fmg:HYN48_02715"/>
<protein>
    <submittedName>
        <fullName evidence="2">Uncharacterized protein</fullName>
    </submittedName>
</protein>
<dbReference type="Proteomes" id="UP000244193">
    <property type="component" value="Chromosome"/>
</dbReference>